<feature type="transmembrane region" description="Helical" evidence="7">
    <location>
        <begin position="190"/>
        <end position="208"/>
    </location>
</feature>
<evidence type="ECO:0000256" key="3">
    <source>
        <dbReference type="ARBA" id="ARBA00022448"/>
    </source>
</evidence>
<evidence type="ECO:0000256" key="6">
    <source>
        <dbReference type="ARBA" id="ARBA00023136"/>
    </source>
</evidence>
<evidence type="ECO:0000256" key="7">
    <source>
        <dbReference type="SAM" id="Phobius"/>
    </source>
</evidence>
<geneLocation type="plasmid" evidence="11">
    <name>ii</name>
</geneLocation>
<dbReference type="RefSeq" id="WP_018004150.1">
    <property type="nucleotide sequence ID" value="NZ_AQUR01000072.1"/>
</dbReference>
<feature type="transmembrane region" description="Helical" evidence="7">
    <location>
        <begin position="122"/>
        <end position="144"/>
    </location>
</feature>
<dbReference type="PANTHER" id="PTHR23511">
    <property type="entry name" value="SYNAPTIC VESICLE GLYCOPROTEIN 2"/>
    <property type="match status" value="1"/>
</dbReference>
<feature type="transmembrane region" description="Helical" evidence="7">
    <location>
        <begin position="65"/>
        <end position="86"/>
    </location>
</feature>
<comment type="subcellular location">
    <subcellularLocation>
        <location evidence="1">Membrane</location>
        <topology evidence="1">Multi-pass membrane protein</topology>
    </subcellularLocation>
</comment>
<feature type="transmembrane region" description="Helical" evidence="7">
    <location>
        <begin position="27"/>
        <end position="45"/>
    </location>
</feature>
<dbReference type="CDD" id="cd17316">
    <property type="entry name" value="MFS_SV2_like"/>
    <property type="match status" value="1"/>
</dbReference>
<evidence type="ECO:0000313" key="10">
    <source>
        <dbReference type="EMBL" id="SPD59024.1"/>
    </source>
</evidence>
<evidence type="ECO:0000313" key="11">
    <source>
        <dbReference type="Proteomes" id="UP000255168"/>
    </source>
</evidence>
<organism evidence="10 11">
    <name type="scientific">Cupriavidus neocaledonicus</name>
    <dbReference type="NCBI Taxonomy" id="1040979"/>
    <lineage>
        <taxon>Bacteria</taxon>
        <taxon>Pseudomonadati</taxon>
        <taxon>Pseudomonadota</taxon>
        <taxon>Betaproteobacteria</taxon>
        <taxon>Burkholderiales</taxon>
        <taxon>Burkholderiaceae</taxon>
        <taxon>Cupriavidus</taxon>
    </lineage>
</organism>
<comment type="similarity">
    <text evidence="2">Belongs to the major facilitator superfamily. Sugar transporter (TC 2.A.1.1) family.</text>
</comment>
<keyword evidence="5 7" id="KW-1133">Transmembrane helix</keyword>
<feature type="transmembrane region" description="Helical" evidence="7">
    <location>
        <begin position="336"/>
        <end position="354"/>
    </location>
</feature>
<accession>A0A375HQ77</accession>
<feature type="transmembrane region" description="Helical" evidence="7">
    <location>
        <begin position="394"/>
        <end position="418"/>
    </location>
</feature>
<gene>
    <name evidence="9" type="ORF">CBM2605_B150082</name>
    <name evidence="10" type="ORF">CBM2607_MP10426</name>
</gene>
<dbReference type="Proteomes" id="UP000255168">
    <property type="component" value="Plasmid II"/>
</dbReference>
<dbReference type="PANTHER" id="PTHR23511:SF34">
    <property type="entry name" value="SYNAPTIC VESICLE GLYCOPROTEIN 2"/>
    <property type="match status" value="1"/>
</dbReference>
<dbReference type="PROSITE" id="PS00216">
    <property type="entry name" value="SUGAR_TRANSPORT_1"/>
    <property type="match status" value="1"/>
</dbReference>
<dbReference type="InterPro" id="IPR005829">
    <property type="entry name" value="Sugar_transporter_CS"/>
</dbReference>
<evidence type="ECO:0000256" key="5">
    <source>
        <dbReference type="ARBA" id="ARBA00022989"/>
    </source>
</evidence>
<keyword evidence="10" id="KW-0614">Plasmid</keyword>
<protein>
    <submittedName>
        <fullName evidence="9 10">MFS transporter</fullName>
    </submittedName>
</protein>
<evidence type="ECO:0000256" key="2">
    <source>
        <dbReference type="ARBA" id="ARBA00010992"/>
    </source>
</evidence>
<dbReference type="PROSITE" id="PS50850">
    <property type="entry name" value="MFS"/>
    <property type="match status" value="1"/>
</dbReference>
<dbReference type="InterPro" id="IPR036259">
    <property type="entry name" value="MFS_trans_sf"/>
</dbReference>
<dbReference type="Proteomes" id="UP000256710">
    <property type="component" value="Unassembled WGS sequence"/>
</dbReference>
<dbReference type="SUPFAM" id="SSF103473">
    <property type="entry name" value="MFS general substrate transporter"/>
    <property type="match status" value="1"/>
</dbReference>
<name>A0A375HQ77_9BURK</name>
<feature type="transmembrane region" description="Helical" evidence="7">
    <location>
        <begin position="156"/>
        <end position="178"/>
    </location>
</feature>
<dbReference type="AlphaFoldDB" id="A0A375HQ77"/>
<dbReference type="EMBL" id="OFTC01000038">
    <property type="protein sequence ID" value="SOZ39303.1"/>
    <property type="molecule type" value="Genomic_DNA"/>
</dbReference>
<keyword evidence="12" id="KW-1185">Reference proteome</keyword>
<dbReference type="EMBL" id="LT984807">
    <property type="protein sequence ID" value="SPD59024.1"/>
    <property type="molecule type" value="Genomic_DNA"/>
</dbReference>
<dbReference type="InterPro" id="IPR020846">
    <property type="entry name" value="MFS_dom"/>
</dbReference>
<evidence type="ECO:0000256" key="1">
    <source>
        <dbReference type="ARBA" id="ARBA00004141"/>
    </source>
</evidence>
<keyword evidence="4 7" id="KW-0812">Transmembrane</keyword>
<dbReference type="Pfam" id="PF00083">
    <property type="entry name" value="Sugar_tr"/>
    <property type="match status" value="1"/>
</dbReference>
<proteinExistence type="inferred from homology"/>
<reference evidence="11 12" key="1">
    <citation type="submission" date="2018-01" db="EMBL/GenBank/DDBJ databases">
        <authorList>
            <person name="Clerissi C."/>
        </authorList>
    </citation>
    <scope>NUCLEOTIDE SEQUENCE [LARGE SCALE GENOMIC DNA]</scope>
    <source>
        <strain evidence="9">Cupriavidus taiwanensis STM 6082</strain>
        <strain evidence="10">Cupriavidus taiwanensis STM 6160</strain>
        <plasmid evidence="11">ii</plasmid>
        <plasmid evidence="10">II</plasmid>
    </source>
</reference>
<dbReference type="Gene3D" id="1.20.1250.20">
    <property type="entry name" value="MFS general substrate transporter like domains"/>
    <property type="match status" value="1"/>
</dbReference>
<geneLocation type="plasmid" evidence="10">
    <name>II</name>
</geneLocation>
<evidence type="ECO:0000313" key="9">
    <source>
        <dbReference type="EMBL" id="SOZ39303.1"/>
    </source>
</evidence>
<feature type="transmembrane region" description="Helical" evidence="7">
    <location>
        <begin position="266"/>
        <end position="288"/>
    </location>
</feature>
<keyword evidence="6 7" id="KW-0472">Membrane</keyword>
<feature type="transmembrane region" description="Helical" evidence="7">
    <location>
        <begin position="424"/>
        <end position="444"/>
    </location>
</feature>
<dbReference type="GO" id="GO:0022857">
    <property type="term" value="F:transmembrane transporter activity"/>
    <property type="evidence" value="ECO:0007669"/>
    <property type="project" value="InterPro"/>
</dbReference>
<evidence type="ECO:0000259" key="8">
    <source>
        <dbReference type="PROSITE" id="PS50850"/>
    </source>
</evidence>
<evidence type="ECO:0000256" key="4">
    <source>
        <dbReference type="ARBA" id="ARBA00022692"/>
    </source>
</evidence>
<sequence>MKRPNAVVRPDKPSSILARLDRLPVMASHYVWAALLAANLMLEYYDNAIFAYASPTIKAHTNLSTGQIGAISSAFFIGMIIGALVGGRLSDQWGRRSVLVWTTVLYSLGALATAFAPTYETILASRVITGIGVQAATSVLLVYIAEMFPGRARGRFVSIVTIGFVVSGIGAAALAMFYLPHGSSDAWRNLFLGGSVGLLIAPLARFILPESVRWCVSRGRFDRAEGIVSELEARALRRGPLDEPAIATVQPAAAAPTLRDLFNDKALLRTIAVLTLGYFGASLAYYLFGQWGVYSLVYSLKYSEEHAYYIQFLWNVIYGATPLVAMLFLDRYERKSTILVVSVLSALPLAVLGISATSWAVIGAGGLAAIITGLVVNAYYTYIPETIPTQLRALGSGIVMSGGRFGGAAAGVLGAALFSASGMAGVMLAAAACYIVFSIPVALFGPRTTNRSLEAVAGDETGAANGARPCPDTSMAA</sequence>
<dbReference type="GO" id="GO:0016020">
    <property type="term" value="C:membrane"/>
    <property type="evidence" value="ECO:0007669"/>
    <property type="project" value="UniProtKB-SubCell"/>
</dbReference>
<feature type="transmembrane region" description="Helical" evidence="7">
    <location>
        <begin position="360"/>
        <end position="382"/>
    </location>
</feature>
<feature type="domain" description="Major facilitator superfamily (MFS) profile" evidence="8">
    <location>
        <begin position="32"/>
        <end position="449"/>
    </location>
</feature>
<dbReference type="InterPro" id="IPR005828">
    <property type="entry name" value="MFS_sugar_transport-like"/>
</dbReference>
<keyword evidence="3" id="KW-0813">Transport</keyword>
<evidence type="ECO:0000313" key="12">
    <source>
        <dbReference type="Proteomes" id="UP000256710"/>
    </source>
</evidence>
<feature type="transmembrane region" description="Helical" evidence="7">
    <location>
        <begin position="98"/>
        <end position="116"/>
    </location>
</feature>
<feature type="transmembrane region" description="Helical" evidence="7">
    <location>
        <begin position="308"/>
        <end position="329"/>
    </location>
</feature>